<dbReference type="InterPro" id="IPR013656">
    <property type="entry name" value="PAS_4"/>
</dbReference>
<dbReference type="CDD" id="cd00130">
    <property type="entry name" value="PAS"/>
    <property type="match status" value="1"/>
</dbReference>
<evidence type="ECO:0000313" key="10">
    <source>
        <dbReference type="Proteomes" id="UP001589773"/>
    </source>
</evidence>
<dbReference type="PANTHER" id="PTHR43065:SF42">
    <property type="entry name" value="TWO-COMPONENT SENSOR PPRA"/>
    <property type="match status" value="1"/>
</dbReference>
<dbReference type="InterPro" id="IPR035965">
    <property type="entry name" value="PAS-like_dom_sf"/>
</dbReference>
<feature type="domain" description="PAC" evidence="8">
    <location>
        <begin position="87"/>
        <end position="139"/>
    </location>
</feature>
<dbReference type="SMART" id="SM00086">
    <property type="entry name" value="PAC"/>
    <property type="match status" value="3"/>
</dbReference>
<dbReference type="RefSeq" id="WP_379678079.1">
    <property type="nucleotide sequence ID" value="NZ_JBHLWP010000006.1"/>
</dbReference>
<comment type="caution">
    <text evidence="9">The sequence shown here is derived from an EMBL/GenBank/DDBJ whole genome shotgun (WGS) entry which is preliminary data.</text>
</comment>
<dbReference type="InterPro" id="IPR003594">
    <property type="entry name" value="HATPase_dom"/>
</dbReference>
<dbReference type="SMART" id="SM00448">
    <property type="entry name" value="REC"/>
    <property type="match status" value="2"/>
</dbReference>
<dbReference type="PANTHER" id="PTHR43065">
    <property type="entry name" value="SENSOR HISTIDINE KINASE"/>
    <property type="match status" value="1"/>
</dbReference>
<evidence type="ECO:0000256" key="1">
    <source>
        <dbReference type="ARBA" id="ARBA00000085"/>
    </source>
</evidence>
<dbReference type="SUPFAM" id="SSF52172">
    <property type="entry name" value="CheY-like"/>
    <property type="match status" value="2"/>
</dbReference>
<dbReference type="InterPro" id="IPR036890">
    <property type="entry name" value="HATPase_C_sf"/>
</dbReference>
<evidence type="ECO:0000259" key="6">
    <source>
        <dbReference type="PROSITE" id="PS50110"/>
    </source>
</evidence>
<dbReference type="InterPro" id="IPR005467">
    <property type="entry name" value="His_kinase_dom"/>
</dbReference>
<protein>
    <recommendedName>
        <fullName evidence="2">histidine kinase</fullName>
        <ecNumber evidence="2">2.7.13.3</ecNumber>
    </recommendedName>
</protein>
<dbReference type="Gene3D" id="3.30.565.10">
    <property type="entry name" value="Histidine kinase-like ATPase, C-terminal domain"/>
    <property type="match status" value="1"/>
</dbReference>
<dbReference type="SMART" id="SM00387">
    <property type="entry name" value="HATPase_c"/>
    <property type="match status" value="1"/>
</dbReference>
<dbReference type="Pfam" id="PF08448">
    <property type="entry name" value="PAS_4"/>
    <property type="match status" value="2"/>
</dbReference>
<dbReference type="Pfam" id="PF00512">
    <property type="entry name" value="HisKA"/>
    <property type="match status" value="1"/>
</dbReference>
<dbReference type="SMART" id="SM00091">
    <property type="entry name" value="PAS"/>
    <property type="match status" value="3"/>
</dbReference>
<evidence type="ECO:0000259" key="5">
    <source>
        <dbReference type="PROSITE" id="PS50109"/>
    </source>
</evidence>
<keyword evidence="3 4" id="KW-0597">Phosphoprotein</keyword>
<dbReference type="SUPFAM" id="SSF47384">
    <property type="entry name" value="Homodimeric domain of signal transducing histidine kinase"/>
    <property type="match status" value="1"/>
</dbReference>
<dbReference type="InterPro" id="IPR003661">
    <property type="entry name" value="HisK_dim/P_dom"/>
</dbReference>
<dbReference type="InterPro" id="IPR000014">
    <property type="entry name" value="PAS"/>
</dbReference>
<dbReference type="SUPFAM" id="SSF55874">
    <property type="entry name" value="ATPase domain of HSP90 chaperone/DNA topoisomerase II/histidine kinase"/>
    <property type="match status" value="1"/>
</dbReference>
<evidence type="ECO:0000259" key="7">
    <source>
        <dbReference type="PROSITE" id="PS50112"/>
    </source>
</evidence>
<dbReference type="Gene3D" id="3.40.50.2300">
    <property type="match status" value="2"/>
</dbReference>
<feature type="domain" description="Histidine kinase" evidence="5">
    <location>
        <begin position="479"/>
        <end position="703"/>
    </location>
</feature>
<evidence type="ECO:0000256" key="3">
    <source>
        <dbReference type="ARBA" id="ARBA00022553"/>
    </source>
</evidence>
<dbReference type="EC" id="2.7.13.3" evidence="2"/>
<feature type="domain" description="PAC" evidence="8">
    <location>
        <begin position="387"/>
        <end position="441"/>
    </location>
</feature>
<dbReference type="PROSITE" id="PS50109">
    <property type="entry name" value="HIS_KIN"/>
    <property type="match status" value="1"/>
</dbReference>
<dbReference type="InterPro" id="IPR004358">
    <property type="entry name" value="Sig_transdc_His_kin-like_C"/>
</dbReference>
<dbReference type="PROSITE" id="PS50110">
    <property type="entry name" value="RESPONSE_REGULATORY"/>
    <property type="match status" value="2"/>
</dbReference>
<dbReference type="SMART" id="SM00388">
    <property type="entry name" value="HisKA"/>
    <property type="match status" value="1"/>
</dbReference>
<gene>
    <name evidence="9" type="ORF">ACFFJK_05190</name>
</gene>
<dbReference type="Gene3D" id="3.30.450.20">
    <property type="entry name" value="PAS domain"/>
    <property type="match status" value="3"/>
</dbReference>
<name>A0ABV6FCM6_9BURK</name>
<evidence type="ECO:0000256" key="4">
    <source>
        <dbReference type="PROSITE-ProRule" id="PRU00169"/>
    </source>
</evidence>
<dbReference type="SUPFAM" id="SSF55785">
    <property type="entry name" value="PYP-like sensor domain (PAS domain)"/>
    <property type="match status" value="3"/>
</dbReference>
<dbReference type="Pfam" id="PF13426">
    <property type="entry name" value="PAS_9"/>
    <property type="match status" value="1"/>
</dbReference>
<dbReference type="Pfam" id="PF00072">
    <property type="entry name" value="Response_reg"/>
    <property type="match status" value="2"/>
</dbReference>
<organism evidence="9 10">
    <name type="scientific">Massilia consociata</name>
    <dbReference type="NCBI Taxonomy" id="760117"/>
    <lineage>
        <taxon>Bacteria</taxon>
        <taxon>Pseudomonadati</taxon>
        <taxon>Pseudomonadota</taxon>
        <taxon>Betaproteobacteria</taxon>
        <taxon>Burkholderiales</taxon>
        <taxon>Oxalobacteraceae</taxon>
        <taxon>Telluria group</taxon>
        <taxon>Massilia</taxon>
    </lineage>
</organism>
<dbReference type="CDD" id="cd18161">
    <property type="entry name" value="REC_hyHK_blue-like"/>
    <property type="match status" value="1"/>
</dbReference>
<feature type="domain" description="Response regulatory" evidence="6">
    <location>
        <begin position="863"/>
        <end position="971"/>
    </location>
</feature>
<dbReference type="InterPro" id="IPR001789">
    <property type="entry name" value="Sig_transdc_resp-reg_receiver"/>
</dbReference>
<dbReference type="PRINTS" id="PR00344">
    <property type="entry name" value="BCTRLSENSOR"/>
</dbReference>
<dbReference type="Pfam" id="PF02518">
    <property type="entry name" value="HATPase_c"/>
    <property type="match status" value="1"/>
</dbReference>
<dbReference type="NCBIfam" id="TIGR00229">
    <property type="entry name" value="sensory_box"/>
    <property type="match status" value="1"/>
</dbReference>
<proteinExistence type="predicted"/>
<feature type="modified residue" description="4-aspartylphosphate" evidence="4">
    <location>
        <position position="773"/>
    </location>
</feature>
<dbReference type="InterPro" id="IPR000700">
    <property type="entry name" value="PAS-assoc_C"/>
</dbReference>
<feature type="domain" description="PAS" evidence="7">
    <location>
        <begin position="28"/>
        <end position="69"/>
    </location>
</feature>
<feature type="domain" description="PAC" evidence="8">
    <location>
        <begin position="226"/>
        <end position="280"/>
    </location>
</feature>
<comment type="catalytic activity">
    <reaction evidence="1">
        <text>ATP + protein L-histidine = ADP + protein N-phospho-L-histidine.</text>
        <dbReference type="EC" id="2.7.13.3"/>
    </reaction>
</comment>
<accession>A0ABV6FCM6</accession>
<dbReference type="InterPro" id="IPR036097">
    <property type="entry name" value="HisK_dim/P_sf"/>
</dbReference>
<feature type="modified residue" description="4-aspartylphosphate" evidence="4">
    <location>
        <position position="912"/>
    </location>
</feature>
<dbReference type="CDD" id="cd00082">
    <property type="entry name" value="HisKA"/>
    <property type="match status" value="1"/>
</dbReference>
<dbReference type="InterPro" id="IPR001610">
    <property type="entry name" value="PAC"/>
</dbReference>
<feature type="domain" description="Response regulatory" evidence="6">
    <location>
        <begin position="723"/>
        <end position="839"/>
    </location>
</feature>
<dbReference type="EMBL" id="JBHLWP010000006">
    <property type="protein sequence ID" value="MFC0251277.1"/>
    <property type="molecule type" value="Genomic_DNA"/>
</dbReference>
<dbReference type="Gene3D" id="1.10.287.130">
    <property type="match status" value="1"/>
</dbReference>
<evidence type="ECO:0000256" key="2">
    <source>
        <dbReference type="ARBA" id="ARBA00012438"/>
    </source>
</evidence>
<dbReference type="Proteomes" id="UP001589773">
    <property type="component" value="Unassembled WGS sequence"/>
</dbReference>
<dbReference type="PROSITE" id="PS50113">
    <property type="entry name" value="PAC"/>
    <property type="match status" value="3"/>
</dbReference>
<keyword evidence="10" id="KW-1185">Reference proteome</keyword>
<evidence type="ECO:0000313" key="9">
    <source>
        <dbReference type="EMBL" id="MFC0251277.1"/>
    </source>
</evidence>
<dbReference type="PROSITE" id="PS50112">
    <property type="entry name" value="PAS"/>
    <property type="match status" value="1"/>
</dbReference>
<evidence type="ECO:0000259" key="8">
    <source>
        <dbReference type="PROSITE" id="PS50113"/>
    </source>
</evidence>
<reference evidence="9 10" key="1">
    <citation type="submission" date="2024-09" db="EMBL/GenBank/DDBJ databases">
        <authorList>
            <person name="Sun Q."/>
            <person name="Mori K."/>
        </authorList>
    </citation>
    <scope>NUCLEOTIDE SEQUENCE [LARGE SCALE GENOMIC DNA]</scope>
    <source>
        <strain evidence="9 10">CCM 7792</strain>
    </source>
</reference>
<dbReference type="InterPro" id="IPR011006">
    <property type="entry name" value="CheY-like_superfamily"/>
</dbReference>
<sequence length="971" mass="105988">MSTESPLLSSLEANLTSTLVAKIRDFAIFMLSPDGRVATWNAGAQRAKGYAADEIIGQHFECFYTEEDRAAGVPRQALATAQSAGVFEATGWRVRKDGSRFWAHVVIDPLYDDDGTLIGFGKVTRDVTKARDAREREARAQAALLQARTEQSQHLLRLFEQAPGFVCYFNGPEHVYELQNDAHHRLAGYRDIIGKPVREALPELAGQGFFELLDEVYASGKPYVGRAVPLTLRSADGKDVGSFIDFVYQPIFDENGKVLGIVSQGSDVTEQVNNTRFLAEKQAELERTIVERTGALEETRKALALANELQLSNTFFHSLFEQAPGFICVLKGPEHVFELANNAYRNLTGNRDLIGKTVREALPDVDGQGFFELLDKVFQNGTPVVGQSVQLELQEGPGRIVTRFIDFIYQPILNAQGESVGIFVQGSDVTKQKLAQDEVQKYQKELESLVEARTTELQTTQAALQHSQKLEAIGKLTGGVAHDFNNILQVIGGNLQLLRDLSAGASLPAKHIDTALRAVERGAKLASQLLAFARRQPLQPVVINPARIVQQMDELLRRALGETTAVETIRSGGLWNTCVDPYQLENVILNLAINARDAMPPSGGKLTIELGNAMLDDEYAATHHEITPGQYVMIAVSDNGYGMSKEVLERACEPFFTTKPEGHGTGLGLSMAYGFVKQTGGHFKIYSEVGHGTTIKMYFPRSYKAEVSEPIVKGGPVTGGNETILVVEDDLAVQATVVEMLRSLGYKVMKADNAASALVILNSGMPVDLLFTDVVMPGEVRSPELARQARQLHPNIEVLFTSGYTQNAIVHDGKLDAGVQLLSKPYGKDQLARKVRQLLSKQPAQPARTADAAPIETVAGTRRVLFVEDDPDLLATTCSLLELLNQRVDGTADPAEALALLQRSHYDVLITDYELPGMSGAELARRAKAIRPGLQLVVATGYGHVEEAAALGALSLPKPFSPADLKRILEA</sequence>